<dbReference type="EMBL" id="JAAIUW010000009">
    <property type="protein sequence ID" value="KAF7814925.1"/>
    <property type="molecule type" value="Genomic_DNA"/>
</dbReference>
<dbReference type="AlphaFoldDB" id="A0A834W974"/>
<dbReference type="Proteomes" id="UP000634136">
    <property type="component" value="Unassembled WGS sequence"/>
</dbReference>
<reference evidence="1" key="1">
    <citation type="submission" date="2020-09" db="EMBL/GenBank/DDBJ databases">
        <title>Genome-Enabled Discovery of Anthraquinone Biosynthesis in Senna tora.</title>
        <authorList>
            <person name="Kang S.-H."/>
            <person name="Pandey R.P."/>
            <person name="Lee C.-M."/>
            <person name="Sim J.-S."/>
            <person name="Jeong J.-T."/>
            <person name="Choi B.-S."/>
            <person name="Jung M."/>
            <person name="Ginzburg D."/>
            <person name="Zhao K."/>
            <person name="Won S.Y."/>
            <person name="Oh T.-J."/>
            <person name="Yu Y."/>
            <person name="Kim N.-H."/>
            <person name="Lee O.R."/>
            <person name="Lee T.-H."/>
            <person name="Bashyal P."/>
            <person name="Kim T.-S."/>
            <person name="Lee W.-H."/>
            <person name="Kawkins C."/>
            <person name="Kim C.-K."/>
            <person name="Kim J.S."/>
            <person name="Ahn B.O."/>
            <person name="Rhee S.Y."/>
            <person name="Sohng J.K."/>
        </authorList>
    </citation>
    <scope>NUCLEOTIDE SEQUENCE</scope>
    <source>
        <tissue evidence="1">Leaf</tissue>
    </source>
</reference>
<name>A0A834W974_9FABA</name>
<protein>
    <submittedName>
        <fullName evidence="1">Uncharacterized protein</fullName>
    </submittedName>
</protein>
<keyword evidence="2" id="KW-1185">Reference proteome</keyword>
<comment type="caution">
    <text evidence="1">The sequence shown here is derived from an EMBL/GenBank/DDBJ whole genome shotgun (WGS) entry which is preliminary data.</text>
</comment>
<gene>
    <name evidence="1" type="ORF">G2W53_028894</name>
</gene>
<organism evidence="1 2">
    <name type="scientific">Senna tora</name>
    <dbReference type="NCBI Taxonomy" id="362788"/>
    <lineage>
        <taxon>Eukaryota</taxon>
        <taxon>Viridiplantae</taxon>
        <taxon>Streptophyta</taxon>
        <taxon>Embryophyta</taxon>
        <taxon>Tracheophyta</taxon>
        <taxon>Spermatophyta</taxon>
        <taxon>Magnoliopsida</taxon>
        <taxon>eudicotyledons</taxon>
        <taxon>Gunneridae</taxon>
        <taxon>Pentapetalae</taxon>
        <taxon>rosids</taxon>
        <taxon>fabids</taxon>
        <taxon>Fabales</taxon>
        <taxon>Fabaceae</taxon>
        <taxon>Caesalpinioideae</taxon>
        <taxon>Cassia clade</taxon>
        <taxon>Senna</taxon>
    </lineage>
</organism>
<proteinExistence type="predicted"/>
<evidence type="ECO:0000313" key="1">
    <source>
        <dbReference type="EMBL" id="KAF7814925.1"/>
    </source>
</evidence>
<evidence type="ECO:0000313" key="2">
    <source>
        <dbReference type="Proteomes" id="UP000634136"/>
    </source>
</evidence>
<accession>A0A834W974</accession>
<sequence length="79" mass="9079">MIRVRYSLDLVAGLPRCCLRCASCRLQCAKLSSSVSARFFLLSSPLVAGMFSDPRWFRFFPVFHVFDSSVRAIKPFYHL</sequence>